<dbReference type="AlphaFoldDB" id="A0A1H8WCE9"/>
<dbReference type="InterPro" id="IPR004843">
    <property type="entry name" value="Calcineurin-like_PHP"/>
</dbReference>
<dbReference type="RefSeq" id="WP_091747950.1">
    <property type="nucleotide sequence ID" value="NZ_FODY01000015.1"/>
</dbReference>
<dbReference type="PANTHER" id="PTHR45867">
    <property type="entry name" value="PURPLE ACID PHOSPHATASE"/>
    <property type="match status" value="1"/>
</dbReference>
<dbReference type="GO" id="GO:0003993">
    <property type="term" value="F:acid phosphatase activity"/>
    <property type="evidence" value="ECO:0007669"/>
    <property type="project" value="InterPro"/>
</dbReference>
<dbReference type="PANTHER" id="PTHR45867:SF3">
    <property type="entry name" value="ACID PHOSPHATASE TYPE 7"/>
    <property type="match status" value="1"/>
</dbReference>
<dbReference type="Pfam" id="PF16656">
    <property type="entry name" value="Pur_ac_phosph_N"/>
    <property type="match status" value="1"/>
</dbReference>
<keyword evidence="5" id="KW-1185">Reference proteome</keyword>
<evidence type="ECO:0000256" key="1">
    <source>
        <dbReference type="ARBA" id="ARBA00022729"/>
    </source>
</evidence>
<reference evidence="4 5" key="1">
    <citation type="submission" date="2016-10" db="EMBL/GenBank/DDBJ databases">
        <authorList>
            <person name="de Groot N.N."/>
        </authorList>
    </citation>
    <scope>NUCLEOTIDE SEQUENCE [LARGE SCALE GENOMIC DNA]</scope>
    <source>
        <strain evidence="4 5">DSM 13305</strain>
    </source>
</reference>
<organism evidence="4 5">
    <name type="scientific">Propionispora vibrioides</name>
    <dbReference type="NCBI Taxonomy" id="112903"/>
    <lineage>
        <taxon>Bacteria</taxon>
        <taxon>Bacillati</taxon>
        <taxon>Bacillota</taxon>
        <taxon>Negativicutes</taxon>
        <taxon>Selenomonadales</taxon>
        <taxon>Sporomusaceae</taxon>
        <taxon>Propionispora</taxon>
    </lineage>
</organism>
<dbReference type="InterPro" id="IPR003961">
    <property type="entry name" value="FN3_dom"/>
</dbReference>
<evidence type="ECO:0000259" key="3">
    <source>
        <dbReference type="PROSITE" id="PS50853"/>
    </source>
</evidence>
<dbReference type="PROSITE" id="PS50853">
    <property type="entry name" value="FN3"/>
    <property type="match status" value="1"/>
</dbReference>
<protein>
    <submittedName>
        <fullName evidence="4">Purple acid Phosphatase, N-terminal domain</fullName>
    </submittedName>
</protein>
<dbReference type="Proteomes" id="UP000198847">
    <property type="component" value="Unassembled WGS sequence"/>
</dbReference>
<dbReference type="Gene3D" id="3.60.21.10">
    <property type="match status" value="1"/>
</dbReference>
<dbReference type="Pfam" id="PF00149">
    <property type="entry name" value="Metallophos"/>
    <property type="match status" value="1"/>
</dbReference>
<dbReference type="STRING" id="112903.SAMN04490178_11538"/>
<feature type="signal peptide" evidence="2">
    <location>
        <begin position="1"/>
        <end position="37"/>
    </location>
</feature>
<dbReference type="SUPFAM" id="SSF49363">
    <property type="entry name" value="Purple acid phosphatase, N-terminal domain"/>
    <property type="match status" value="1"/>
</dbReference>
<evidence type="ECO:0000256" key="2">
    <source>
        <dbReference type="SAM" id="SignalP"/>
    </source>
</evidence>
<dbReference type="Gene3D" id="2.60.40.380">
    <property type="entry name" value="Purple acid phosphatase-like, N-terminal"/>
    <property type="match status" value="1"/>
</dbReference>
<dbReference type="CDD" id="cd00063">
    <property type="entry name" value="FN3"/>
    <property type="match status" value="1"/>
</dbReference>
<dbReference type="SUPFAM" id="SSF56300">
    <property type="entry name" value="Metallo-dependent phosphatases"/>
    <property type="match status" value="1"/>
</dbReference>
<proteinExistence type="predicted"/>
<dbReference type="GO" id="GO:0046872">
    <property type="term" value="F:metal ion binding"/>
    <property type="evidence" value="ECO:0007669"/>
    <property type="project" value="InterPro"/>
</dbReference>
<keyword evidence="1 2" id="KW-0732">Signal</keyword>
<dbReference type="InterPro" id="IPR008963">
    <property type="entry name" value="Purple_acid_Pase-like_N"/>
</dbReference>
<accession>A0A1H8WCE9</accession>
<gene>
    <name evidence="4" type="ORF">SAMN04490178_11538</name>
</gene>
<name>A0A1H8WCE9_9FIRM</name>
<evidence type="ECO:0000313" key="4">
    <source>
        <dbReference type="EMBL" id="SEP25183.1"/>
    </source>
</evidence>
<feature type="chain" id="PRO_5011760786" evidence="2">
    <location>
        <begin position="38"/>
        <end position="428"/>
    </location>
</feature>
<dbReference type="InterPro" id="IPR015914">
    <property type="entry name" value="PAPs_N"/>
</dbReference>
<sequence length="428" mass="47552">MRRVKSLWNGLTIFAFLAGLLAALVASVAFPSQMAAAADLPSHITLTWAGDPRTTQTIAWKTDALTQDGQVQYWAVLPGKTEERQTLPAQVERVDSNWGTLTIHTVTLTGLDPGSSYAYRVGREGAWSEPYQFTTAPDRPQRLKFMIFGDSQSINYNTWRTTLQQAYQANQDAAFFINMGDLVDVGQDYGQWDAWFNASQGVLENIPCMPLVGNHETYGPGGKLAMPALFTAQFKLPLNGPAGLKGQVYSFDYGDIHFVMLDTQIGEEGRFVPDMLEQQKRWLEQDLAAAQQKWKLVFLHRAPYNNKAAGNEAIKAAFAPIIEQYHADLVFTAHDHVYAHTPPLFGGTPADSPSQGTIYVATGRSGSKTYADSIAREWNDFFYNPQDEPNYLTVEEESNSLTVKAFKQSGSLIDTWRITKGQLAEVSN</sequence>
<evidence type="ECO:0000313" key="5">
    <source>
        <dbReference type="Proteomes" id="UP000198847"/>
    </source>
</evidence>
<dbReference type="OrthoDB" id="9809781at2"/>
<dbReference type="EMBL" id="FODY01000015">
    <property type="protein sequence ID" value="SEP25183.1"/>
    <property type="molecule type" value="Genomic_DNA"/>
</dbReference>
<dbReference type="InterPro" id="IPR029052">
    <property type="entry name" value="Metallo-depent_PP-like"/>
</dbReference>
<feature type="domain" description="Fibronectin type-III" evidence="3">
    <location>
        <begin position="40"/>
        <end position="138"/>
    </location>
</feature>